<dbReference type="Pfam" id="PF00753">
    <property type="entry name" value="Lactamase_B"/>
    <property type="match status" value="1"/>
</dbReference>
<evidence type="ECO:0000313" key="3">
    <source>
        <dbReference type="EMBL" id="SPL62454.1"/>
    </source>
</evidence>
<gene>
    <name evidence="3" type="ORF">OHAE_5522</name>
</gene>
<dbReference type="Proteomes" id="UP000246073">
    <property type="component" value="Unassembled WGS sequence"/>
</dbReference>
<dbReference type="InterPro" id="IPR006311">
    <property type="entry name" value="TAT_signal"/>
</dbReference>
<evidence type="ECO:0000259" key="2">
    <source>
        <dbReference type="SMART" id="SM00849"/>
    </source>
</evidence>
<feature type="domain" description="Metallo-beta-lactamase" evidence="2">
    <location>
        <begin position="70"/>
        <end position="253"/>
    </location>
</feature>
<dbReference type="SUPFAM" id="SSF56281">
    <property type="entry name" value="Metallo-hydrolase/oxidoreductase"/>
    <property type="match status" value="1"/>
</dbReference>
<comment type="similarity">
    <text evidence="1">Belongs to the metallo-beta-lactamase superfamily. Class-B beta-lactamase family.</text>
</comment>
<dbReference type="PROSITE" id="PS51318">
    <property type="entry name" value="TAT"/>
    <property type="match status" value="1"/>
</dbReference>
<dbReference type="SMART" id="SM00849">
    <property type="entry name" value="Lactamase_B"/>
    <property type="match status" value="1"/>
</dbReference>
<organism evidence="3 4">
    <name type="scientific">Ochrobactrum soli</name>
    <dbReference type="NCBI Taxonomy" id="2448455"/>
    <lineage>
        <taxon>Bacteria</taxon>
        <taxon>Pseudomonadati</taxon>
        <taxon>Pseudomonadota</taxon>
        <taxon>Alphaproteobacteria</taxon>
        <taxon>Hyphomicrobiales</taxon>
        <taxon>Brucellaceae</taxon>
        <taxon>Brucella/Ochrobactrum group</taxon>
        <taxon>Ochrobactrum</taxon>
    </lineage>
</organism>
<sequence length="321" mass="34539">MTSYAKSLSRRNFCLCCAGLTTGLAFGWLTPRAAYAEAHKLVGMIRGAAAKADITVHKLRGNVSLLEGSGGNIAVFTGSDGKVLIDAGITATRPKILTALTNLGKQPVTDLINTHWHFDHADGNEWLHEQGAVITAHANTKKHLAEAQRVDDWDFTFPPSPAGAIPSKTITTDQSLELQGAKLQIMCYEAAHTDSDIGIHFEDADILHTGDIYWNGIYPFIDYSTGGSINGTIAACERSLKVASKDTIIVPGHGAPVSNREELKAFHDMLVGIRDNVAKLKQKGMSVGEVVAAKPTVKYDAKWGQFVITPGLFAQLVYQGV</sequence>
<dbReference type="GO" id="GO:0017001">
    <property type="term" value="P:antibiotic catabolic process"/>
    <property type="evidence" value="ECO:0007669"/>
    <property type="project" value="UniProtKB-ARBA"/>
</dbReference>
<dbReference type="EMBL" id="OOFM01000002">
    <property type="protein sequence ID" value="SPL62454.1"/>
    <property type="molecule type" value="Genomic_DNA"/>
</dbReference>
<accession>A0A2P9HEA7</accession>
<dbReference type="Gene3D" id="3.60.15.10">
    <property type="entry name" value="Ribonuclease Z/Hydroxyacylglutathione hydrolase-like"/>
    <property type="match status" value="1"/>
</dbReference>
<evidence type="ECO:0000256" key="1">
    <source>
        <dbReference type="ARBA" id="ARBA00005250"/>
    </source>
</evidence>
<proteinExistence type="inferred from homology"/>
<dbReference type="InterPro" id="IPR001279">
    <property type="entry name" value="Metallo-B-lactamas"/>
</dbReference>
<protein>
    <submittedName>
        <fullName evidence="3">Cyclase</fullName>
    </submittedName>
</protein>
<dbReference type="AlphaFoldDB" id="A0A2P9HEA7"/>
<dbReference type="RefSeq" id="WP_109366588.1">
    <property type="nucleotide sequence ID" value="NZ_OOFM01000002.1"/>
</dbReference>
<name>A0A2P9HEA7_9HYPH</name>
<reference evidence="4" key="1">
    <citation type="submission" date="2017-12" db="EMBL/GenBank/DDBJ databases">
        <authorList>
            <person name="Diaz M."/>
        </authorList>
    </citation>
    <scope>NUCLEOTIDE SEQUENCE [LARGE SCALE GENOMIC DNA]</scope>
    <source>
        <strain evidence="4">FI11154</strain>
    </source>
</reference>
<dbReference type="CDD" id="cd16282">
    <property type="entry name" value="metallo-hydrolase-like_MBL-fold"/>
    <property type="match status" value="1"/>
</dbReference>
<dbReference type="InterPro" id="IPR036866">
    <property type="entry name" value="RibonucZ/Hydroxyglut_hydro"/>
</dbReference>
<dbReference type="PANTHER" id="PTHR42951">
    <property type="entry name" value="METALLO-BETA-LACTAMASE DOMAIN-CONTAINING"/>
    <property type="match status" value="1"/>
</dbReference>
<evidence type="ECO:0000313" key="4">
    <source>
        <dbReference type="Proteomes" id="UP000246073"/>
    </source>
</evidence>
<dbReference type="PANTHER" id="PTHR42951:SF4">
    <property type="entry name" value="ACYL-COENZYME A THIOESTERASE MBLAC2"/>
    <property type="match status" value="1"/>
</dbReference>
<dbReference type="InterPro" id="IPR050855">
    <property type="entry name" value="NDM-1-like"/>
</dbReference>